<dbReference type="EMBL" id="MT144611">
    <property type="protein sequence ID" value="QJH95052.1"/>
    <property type="molecule type" value="Genomic_DNA"/>
</dbReference>
<sequence>MTIRTKAGTAARIIRKLPPFRCSGQEIERVETENIDERSVTFGNIVDINLYELTEGWAGEIEEAMGGVE</sequence>
<evidence type="ECO:0000313" key="2">
    <source>
        <dbReference type="EMBL" id="QJH95052.1"/>
    </source>
</evidence>
<proteinExistence type="predicted"/>
<accession>A0A6H1ZFB1</accession>
<protein>
    <submittedName>
        <fullName evidence="1">Uncharacterized protein</fullName>
    </submittedName>
</protein>
<dbReference type="AlphaFoldDB" id="A0A6H1ZFB1"/>
<organism evidence="1">
    <name type="scientific">viral metagenome</name>
    <dbReference type="NCBI Taxonomy" id="1070528"/>
    <lineage>
        <taxon>unclassified sequences</taxon>
        <taxon>metagenomes</taxon>
        <taxon>organismal metagenomes</taxon>
    </lineage>
</organism>
<reference evidence="1" key="1">
    <citation type="submission" date="2020-03" db="EMBL/GenBank/DDBJ databases">
        <title>The deep terrestrial virosphere.</title>
        <authorList>
            <person name="Holmfeldt K."/>
            <person name="Nilsson E."/>
            <person name="Simone D."/>
            <person name="Lopez-Fernandez M."/>
            <person name="Wu X."/>
            <person name="de Brujin I."/>
            <person name="Lundin D."/>
            <person name="Andersson A."/>
            <person name="Bertilsson S."/>
            <person name="Dopson M."/>
        </authorList>
    </citation>
    <scope>NUCLEOTIDE SEQUENCE</scope>
    <source>
        <strain evidence="1">TM448A00317</strain>
        <strain evidence="2">TM448B00343</strain>
    </source>
</reference>
<dbReference type="EMBL" id="MT144003">
    <property type="protein sequence ID" value="QJA46149.1"/>
    <property type="molecule type" value="Genomic_DNA"/>
</dbReference>
<name>A0A6H1ZFB1_9ZZZZ</name>
<gene>
    <name evidence="1" type="ORF">TM448A00317_0051</name>
    <name evidence="2" type="ORF">TM448B00343_0058</name>
</gene>
<evidence type="ECO:0000313" key="1">
    <source>
        <dbReference type="EMBL" id="QJA46149.1"/>
    </source>
</evidence>